<reference evidence="5" key="1">
    <citation type="submission" date="2017-02" db="EMBL/GenBank/DDBJ databases">
        <authorList>
            <person name="Varghese N."/>
            <person name="Submissions S."/>
        </authorList>
    </citation>
    <scope>NUCLEOTIDE SEQUENCE [LARGE SCALE GENOMIC DNA]</scope>
    <source>
        <strain evidence="5">ATCC 51356</strain>
    </source>
</reference>
<keyword evidence="5" id="KW-1185">Reference proteome</keyword>
<dbReference type="SMART" id="SM00369">
    <property type="entry name" value="LRR_TYP"/>
    <property type="match status" value="2"/>
</dbReference>
<dbReference type="InterPro" id="IPR025875">
    <property type="entry name" value="Leu-rich_rpt_4"/>
</dbReference>
<dbReference type="AlphaFoldDB" id="A0A1T4MRX0"/>
<feature type="chain" id="PRO_5013024295" evidence="3">
    <location>
        <begin position="21"/>
        <end position="507"/>
    </location>
</feature>
<feature type="signal peptide" evidence="3">
    <location>
        <begin position="1"/>
        <end position="20"/>
    </location>
</feature>
<keyword evidence="2" id="KW-0677">Repeat</keyword>
<evidence type="ECO:0000256" key="2">
    <source>
        <dbReference type="ARBA" id="ARBA00022737"/>
    </source>
</evidence>
<dbReference type="GO" id="GO:0035591">
    <property type="term" value="F:signaling adaptor activity"/>
    <property type="evidence" value="ECO:0007669"/>
    <property type="project" value="TreeGrafter"/>
</dbReference>
<dbReference type="STRING" id="29524.SAMN02745171_00888"/>
<gene>
    <name evidence="4" type="ORF">SAMN02745171_00888</name>
</gene>
<evidence type="ECO:0000256" key="1">
    <source>
        <dbReference type="ARBA" id="ARBA00022614"/>
    </source>
</evidence>
<dbReference type="InterPro" id="IPR032675">
    <property type="entry name" value="LRR_dom_sf"/>
</dbReference>
<organism evidence="4 5">
    <name type="scientific">Porphyromonas circumdentaria</name>
    <dbReference type="NCBI Taxonomy" id="29524"/>
    <lineage>
        <taxon>Bacteria</taxon>
        <taxon>Pseudomonadati</taxon>
        <taxon>Bacteroidota</taxon>
        <taxon>Bacteroidia</taxon>
        <taxon>Bacteroidales</taxon>
        <taxon>Porphyromonadaceae</taxon>
        <taxon>Porphyromonas</taxon>
    </lineage>
</organism>
<evidence type="ECO:0000313" key="4">
    <source>
        <dbReference type="EMBL" id="SJZ69651.1"/>
    </source>
</evidence>
<dbReference type="EMBL" id="FUXE01000007">
    <property type="protein sequence ID" value="SJZ69651.1"/>
    <property type="molecule type" value="Genomic_DNA"/>
</dbReference>
<evidence type="ECO:0000313" key="5">
    <source>
        <dbReference type="Proteomes" id="UP000190121"/>
    </source>
</evidence>
<accession>A0A1T4MRX0</accession>
<dbReference type="SUPFAM" id="SSF52058">
    <property type="entry name" value="L domain-like"/>
    <property type="match status" value="1"/>
</dbReference>
<dbReference type="RefSeq" id="WP_078736826.1">
    <property type="nucleotide sequence ID" value="NZ_FUXE01000007.1"/>
</dbReference>
<dbReference type="OrthoDB" id="1014043at2"/>
<keyword evidence="1" id="KW-0433">Leucine-rich repeat</keyword>
<dbReference type="InterPro" id="IPR003591">
    <property type="entry name" value="Leu-rich_rpt_typical-subtyp"/>
</dbReference>
<evidence type="ECO:0000256" key="3">
    <source>
        <dbReference type="SAM" id="SignalP"/>
    </source>
</evidence>
<dbReference type="PANTHER" id="PTHR47566">
    <property type="match status" value="1"/>
</dbReference>
<protein>
    <submittedName>
        <fullName evidence="4">Leucine Rich repeats (2 copies)</fullName>
    </submittedName>
</protein>
<name>A0A1T4MRX0_9PORP</name>
<dbReference type="Proteomes" id="UP000190121">
    <property type="component" value="Unassembled WGS sequence"/>
</dbReference>
<sequence length="507" mass="55096">MKKIVSLLPLLLLSAQILWAQSFGSTLSTPTSQQKPVIKEEAPANITLKITDDLGYDADDEEITETALQLHLGALKEGTAIQIDWGDGEKRDYTIGSKDPANITETIDGGATVKIYGELSLLDATGNKTITEAHFSKTPALQVLRLAQNKLTAIDLSELTALKELWLTDNKLTAIDLSSLTNLEEFYGAWNNYPELKTHMNTKLTVLTCYNTAITALDLSHNKALEVLTAGANKYTNPLDLSQNTALKSLDLEGAGLPSIDVTPLVRLSKLNMQGNQLTALDISQNKALRLLDLRANPIDACTLNDIYFLLPKAEEVDEARAYINKTTGGATSETAMLTNKGWKVDIKGDATGCSTVRLLCLPVDKGTFTTEVDGKIIPSWTPITKGDRVTVTAKPNQPNYIARVLLNDMPIEGNSFEADKYMTVTVEFLVEDALEEVVQGATIHCTEKEIYAEGLLPNASYQVYDVAGLLLAEGTTNAYGALVLPIERGEGLLLIRQGATIIKAIR</sequence>
<dbReference type="PANTHER" id="PTHR47566:SF1">
    <property type="entry name" value="PROTEIN NUD1"/>
    <property type="match status" value="1"/>
</dbReference>
<keyword evidence="3" id="KW-0732">Signal</keyword>
<dbReference type="InterPro" id="IPR052574">
    <property type="entry name" value="CDIRP"/>
</dbReference>
<dbReference type="Pfam" id="PF12799">
    <property type="entry name" value="LRR_4"/>
    <property type="match status" value="1"/>
</dbReference>
<proteinExistence type="predicted"/>
<dbReference type="Gene3D" id="3.80.10.10">
    <property type="entry name" value="Ribonuclease Inhibitor"/>
    <property type="match status" value="1"/>
</dbReference>